<accession>A0ABR4AEE0</accession>
<gene>
    <name evidence="2" type="ORF">N7G274_003329</name>
</gene>
<sequence length="120" mass="13571">MCRNGKYRALSTSRPSRSPKVDQAAAEFSTELREYMGGPMNDCDSGAALTDRLHNFESAKDLQVMGPCIQRFGPDIIDMSKYFTAILECHWYRSAGTCSKPYKNASLRYSWLEACIQNKN</sequence>
<comment type="caution">
    <text evidence="2">The sequence shown here is derived from an EMBL/GenBank/DDBJ whole genome shotgun (WGS) entry which is preliminary data.</text>
</comment>
<organism evidence="2 3">
    <name type="scientific">Stereocaulon virgatum</name>
    <dbReference type="NCBI Taxonomy" id="373712"/>
    <lineage>
        <taxon>Eukaryota</taxon>
        <taxon>Fungi</taxon>
        <taxon>Dikarya</taxon>
        <taxon>Ascomycota</taxon>
        <taxon>Pezizomycotina</taxon>
        <taxon>Lecanoromycetes</taxon>
        <taxon>OSLEUM clade</taxon>
        <taxon>Lecanoromycetidae</taxon>
        <taxon>Lecanorales</taxon>
        <taxon>Lecanorineae</taxon>
        <taxon>Stereocaulaceae</taxon>
        <taxon>Stereocaulon</taxon>
    </lineage>
</organism>
<dbReference type="Proteomes" id="UP001590950">
    <property type="component" value="Unassembled WGS sequence"/>
</dbReference>
<proteinExistence type="predicted"/>
<keyword evidence="3" id="KW-1185">Reference proteome</keyword>
<feature type="region of interest" description="Disordered" evidence="1">
    <location>
        <begin position="1"/>
        <end position="22"/>
    </location>
</feature>
<evidence type="ECO:0000313" key="3">
    <source>
        <dbReference type="Proteomes" id="UP001590950"/>
    </source>
</evidence>
<evidence type="ECO:0000256" key="1">
    <source>
        <dbReference type="SAM" id="MobiDB-lite"/>
    </source>
</evidence>
<name>A0ABR4AEE0_9LECA</name>
<reference evidence="2 3" key="1">
    <citation type="submission" date="2024-09" db="EMBL/GenBank/DDBJ databases">
        <title>Rethinking Asexuality: The Enigmatic Case of Functional Sexual Genes in Lepraria (Stereocaulaceae).</title>
        <authorList>
            <person name="Doellman M."/>
            <person name="Sun Y."/>
            <person name="Barcenas-Pena A."/>
            <person name="Lumbsch H.T."/>
            <person name="Grewe F."/>
        </authorList>
    </citation>
    <scope>NUCLEOTIDE SEQUENCE [LARGE SCALE GENOMIC DNA]</scope>
    <source>
        <strain evidence="2 3">Mercado 3170</strain>
    </source>
</reference>
<evidence type="ECO:0000313" key="2">
    <source>
        <dbReference type="EMBL" id="KAL2043809.1"/>
    </source>
</evidence>
<dbReference type="EMBL" id="JBEFKJ010000010">
    <property type="protein sequence ID" value="KAL2043809.1"/>
    <property type="molecule type" value="Genomic_DNA"/>
</dbReference>
<protein>
    <submittedName>
        <fullName evidence="2">Uncharacterized protein</fullName>
    </submittedName>
</protein>